<dbReference type="InterPro" id="IPR005913">
    <property type="entry name" value="dTDP_dehydrorham_reduct"/>
</dbReference>
<comment type="function">
    <text evidence="2">Catalyzes the reduction of dTDP-6-deoxy-L-lyxo-4-hexulose to yield dTDP-L-rhamnose.</text>
</comment>
<dbReference type="EC" id="1.1.1.133" evidence="2"/>
<keyword evidence="2" id="KW-0521">NADP</keyword>
<dbReference type="UniPathway" id="UPA00124"/>
<dbReference type="PANTHER" id="PTHR10491">
    <property type="entry name" value="DTDP-4-DEHYDRORHAMNOSE REDUCTASE"/>
    <property type="match status" value="1"/>
</dbReference>
<keyword evidence="2" id="KW-0560">Oxidoreductase</keyword>
<gene>
    <name evidence="4" type="ORF">C5B42_00020</name>
</gene>
<dbReference type="Gene3D" id="3.40.50.720">
    <property type="entry name" value="NAD(P)-binding Rossmann-like Domain"/>
    <property type="match status" value="1"/>
</dbReference>
<dbReference type="Gene3D" id="3.90.25.10">
    <property type="entry name" value="UDP-galactose 4-epimerase, domain 1"/>
    <property type="match status" value="1"/>
</dbReference>
<evidence type="ECO:0000313" key="5">
    <source>
        <dbReference type="Proteomes" id="UP000246104"/>
    </source>
</evidence>
<dbReference type="GO" id="GO:0008831">
    <property type="term" value="F:dTDP-4-dehydrorhamnose reductase activity"/>
    <property type="evidence" value="ECO:0007669"/>
    <property type="project" value="UniProtKB-EC"/>
</dbReference>
<comment type="caution">
    <text evidence="4">The sequence shown here is derived from an EMBL/GenBank/DDBJ whole genome shotgun (WGS) entry which is preliminary data.</text>
</comment>
<reference evidence="4 5" key="1">
    <citation type="submission" date="2018-02" db="EMBL/GenBank/DDBJ databases">
        <title>Genomic Reconstructions from Amazon Rainforest and Pasture Soil Reveal Novel Insights into the Physiology of Candidate Phyla in Tropical Sites.</title>
        <authorList>
            <person name="Kroeger M.E."/>
            <person name="Delmont T."/>
            <person name="Eren A.M."/>
            <person name="Guo J."/>
            <person name="Meyer K.M."/>
            <person name="Khan K."/>
            <person name="Rodrigues J.L.M."/>
            <person name="Bohannan B.J.M."/>
            <person name="Tringe S."/>
            <person name="Borges C.D."/>
            <person name="Tiedje J."/>
            <person name="Tsai S.M."/>
            <person name="Nusslein K."/>
        </authorList>
    </citation>
    <scope>NUCLEOTIDE SEQUENCE [LARGE SCALE GENOMIC DNA]</scope>
    <source>
        <strain evidence="4">Amazon FNV 2010 28 9</strain>
    </source>
</reference>
<dbReference type="PANTHER" id="PTHR10491:SF4">
    <property type="entry name" value="METHIONINE ADENOSYLTRANSFERASE 2 SUBUNIT BETA"/>
    <property type="match status" value="1"/>
</dbReference>
<dbReference type="Pfam" id="PF04321">
    <property type="entry name" value="RmlD_sub_bind"/>
    <property type="match status" value="1"/>
</dbReference>
<evidence type="ECO:0000256" key="1">
    <source>
        <dbReference type="ARBA" id="ARBA00010944"/>
    </source>
</evidence>
<sequence length="276" mass="31663">MQQILGTGLSGLVGSKFLELSKEKFECKNLDLTMGVDILNEKQVMQAVEASNADTIIHMAAFTDVTKAFEETGNKDGVTYRVNVLGTRNIVKAAKAFDKYLVHISTAYVFDGNKESPYIETDERHPIEWYGQTKAWAEEEVEQGNGRFSVLRIDRPYRLDTFSKLDLLHKVMEKLKTNSLPPQFSDTSWTPTSIETFSQWLMQIVQGKPQGIFHTTTEQLFSDYTFALWVKEQYKLDGEVKEGSLTEYLQTNNRPYQRNTALDTQKIRTWLLSMTE</sequence>
<dbReference type="Proteomes" id="UP000246104">
    <property type="component" value="Unassembled WGS sequence"/>
</dbReference>
<name>A0A317JRV1_9BACT</name>
<comment type="pathway">
    <text evidence="2">Carbohydrate biosynthesis; dTDP-L-rhamnose biosynthesis.</text>
</comment>
<feature type="domain" description="RmlD-like substrate binding" evidence="3">
    <location>
        <begin position="3"/>
        <end position="269"/>
    </location>
</feature>
<dbReference type="InterPro" id="IPR029903">
    <property type="entry name" value="RmlD-like-bd"/>
</dbReference>
<proteinExistence type="inferred from homology"/>
<dbReference type="EMBL" id="PSRQ01000001">
    <property type="protein sequence ID" value="PWU24338.1"/>
    <property type="molecule type" value="Genomic_DNA"/>
</dbReference>
<protein>
    <recommendedName>
        <fullName evidence="2">dTDP-4-dehydrorhamnose reductase</fullName>
        <ecNumber evidence="2">1.1.1.133</ecNumber>
    </recommendedName>
</protein>
<evidence type="ECO:0000259" key="3">
    <source>
        <dbReference type="Pfam" id="PF04321"/>
    </source>
</evidence>
<evidence type="ECO:0000256" key="2">
    <source>
        <dbReference type="RuleBase" id="RU364082"/>
    </source>
</evidence>
<dbReference type="SUPFAM" id="SSF51735">
    <property type="entry name" value="NAD(P)-binding Rossmann-fold domains"/>
    <property type="match status" value="1"/>
</dbReference>
<accession>A0A317JRV1</accession>
<organism evidence="4 5">
    <name type="scientific">Candidatus Cerribacteria bacterium 'Amazon FNV 2010 28 9'</name>
    <dbReference type="NCBI Taxonomy" id="2081795"/>
    <lineage>
        <taxon>Bacteria</taxon>
        <taxon>Candidatus Cerribacteria</taxon>
    </lineage>
</organism>
<dbReference type="InterPro" id="IPR036291">
    <property type="entry name" value="NAD(P)-bd_dom_sf"/>
</dbReference>
<comment type="similarity">
    <text evidence="1 2">Belongs to the dTDP-4-dehydrorhamnose reductase family.</text>
</comment>
<evidence type="ECO:0000313" key="4">
    <source>
        <dbReference type="EMBL" id="PWU24338.1"/>
    </source>
</evidence>
<dbReference type="GO" id="GO:0019305">
    <property type="term" value="P:dTDP-rhamnose biosynthetic process"/>
    <property type="evidence" value="ECO:0007669"/>
    <property type="project" value="UniProtKB-UniPathway"/>
</dbReference>
<dbReference type="AlphaFoldDB" id="A0A317JRV1"/>